<gene>
    <name evidence="2" type="ORF">LCGC14_1594870</name>
</gene>
<organism evidence="2">
    <name type="scientific">marine sediment metagenome</name>
    <dbReference type="NCBI Taxonomy" id="412755"/>
    <lineage>
        <taxon>unclassified sequences</taxon>
        <taxon>metagenomes</taxon>
        <taxon>ecological metagenomes</taxon>
    </lineage>
</organism>
<dbReference type="AlphaFoldDB" id="A0A0F9IZ77"/>
<evidence type="ECO:0000313" key="2">
    <source>
        <dbReference type="EMBL" id="KKM25444.1"/>
    </source>
</evidence>
<evidence type="ECO:0000256" key="1">
    <source>
        <dbReference type="SAM" id="MobiDB-lite"/>
    </source>
</evidence>
<feature type="region of interest" description="Disordered" evidence="1">
    <location>
        <begin position="1"/>
        <end position="20"/>
    </location>
</feature>
<dbReference type="EMBL" id="LAZR01012716">
    <property type="protein sequence ID" value="KKM25444.1"/>
    <property type="molecule type" value="Genomic_DNA"/>
</dbReference>
<sequence>EGLHAHLQGKEQGMSKTGDYRNITTTTLVGSHHVMDMNTAYGIYLDKHRVPFWRRLWVVVSAVPPPLV</sequence>
<reference evidence="2" key="1">
    <citation type="journal article" date="2015" name="Nature">
        <title>Complex archaea that bridge the gap between prokaryotes and eukaryotes.</title>
        <authorList>
            <person name="Spang A."/>
            <person name="Saw J.H."/>
            <person name="Jorgensen S.L."/>
            <person name="Zaremba-Niedzwiedzka K."/>
            <person name="Martijn J."/>
            <person name="Lind A.E."/>
            <person name="van Eijk R."/>
            <person name="Schleper C."/>
            <person name="Guy L."/>
            <person name="Ettema T.J."/>
        </authorList>
    </citation>
    <scope>NUCLEOTIDE SEQUENCE</scope>
</reference>
<name>A0A0F9IZ77_9ZZZZ</name>
<comment type="caution">
    <text evidence="2">The sequence shown here is derived from an EMBL/GenBank/DDBJ whole genome shotgun (WGS) entry which is preliminary data.</text>
</comment>
<protein>
    <submittedName>
        <fullName evidence="2">Uncharacterized protein</fullName>
    </submittedName>
</protein>
<proteinExistence type="predicted"/>
<accession>A0A0F9IZ77</accession>
<feature type="non-terminal residue" evidence="2">
    <location>
        <position position="1"/>
    </location>
</feature>